<dbReference type="RefSeq" id="XP_024083905.1">
    <property type="nucleotide sequence ID" value="XM_024228137.1"/>
</dbReference>
<feature type="region of interest" description="Disordered" evidence="4">
    <location>
        <begin position="505"/>
        <end position="534"/>
    </location>
</feature>
<dbReference type="GeneID" id="106671080"/>
<protein>
    <recommendedName>
        <fullName evidence="5">PHD-type domain-containing protein</fullName>
    </recommendedName>
</protein>
<dbReference type="Gene3D" id="3.30.40.10">
    <property type="entry name" value="Zinc/RING finger domain, C3HC4 (zinc finger)"/>
    <property type="match status" value="2"/>
</dbReference>
<feature type="region of interest" description="Disordered" evidence="4">
    <location>
        <begin position="551"/>
        <end position="570"/>
    </location>
</feature>
<dbReference type="PANTHER" id="PTHR12420:SF42">
    <property type="entry name" value="G2_M PHASE-SPECIFIC E3 UBIQUITIN-PROTEIN LIGASE"/>
    <property type="match status" value="1"/>
</dbReference>
<evidence type="ECO:0000313" key="6">
    <source>
        <dbReference type="EnsemblMetazoa" id="XP_024083905.1"/>
    </source>
</evidence>
<keyword evidence="2" id="KW-0863">Zinc-finger</keyword>
<keyword evidence="7" id="KW-1185">Reference proteome</keyword>
<proteinExistence type="predicted"/>
<dbReference type="InterPro" id="IPR051188">
    <property type="entry name" value="PHD-type_Zinc_Finger"/>
</dbReference>
<dbReference type="GO" id="GO:0008270">
    <property type="term" value="F:zinc ion binding"/>
    <property type="evidence" value="ECO:0007669"/>
    <property type="project" value="UniProtKB-KW"/>
</dbReference>
<dbReference type="AlphaFoldDB" id="A0A8I6SK80"/>
<sequence length="584" mass="64050">MDDVHMKVRKLDAFPEGKECCLCHSSEADESTLGWIYTMLISGCRSVDDEDFSDITVHFFCLLMASRLRPRGSERHGLMGFLPQDIYKEIQRGESLKCTYCKKTGATVNCCVKDCTVKFHFTCGIKNHSMHNYKHIKSYCVRHRPKQYLPESMKTSLSDTDNDCILCYDSISANDEMTFIWPTCCKPTALLHRQCLQRMALNSGFYFKCPFCSNRREFCHTVKERGVYIPLQAASWEREPNAYQELNSSLKCEAERCLCDKGREFKKKNSRWELIPCASCGGNGIHLECANLWTDRKYNRNTINTYWDCFMCCRLAKGGNGEQEAHAQLSNTSHQVTVIDDDSDDTDDDVLIVENEKEEHPVPLRTDSIGQGQTETVQVDPSIPITIPIPVPVPIPIYLPYEFNIVEPHGLGSSVSQRPDNSSMPGCSTARSTPGCSSRRLSLSEKFNNLLKSSVHSRRLQVDMDLEYVLPGSSTVKKLESGTAIRGPGLSSIFKRLACRHLNRGPGGSSAIRGTGGSSAIRGPGGSSAIRGPGGSSVISALGGGVGIRRPAGSSAIRGPGGSSAIRGPGGSSVISALGGGVDI</sequence>
<dbReference type="InterPro" id="IPR011011">
    <property type="entry name" value="Znf_FYVE_PHD"/>
</dbReference>
<dbReference type="SUPFAM" id="SSF57903">
    <property type="entry name" value="FYVE/PHD zinc finger"/>
    <property type="match status" value="1"/>
</dbReference>
<dbReference type="OrthoDB" id="512616at2759"/>
<dbReference type="InterPro" id="IPR013083">
    <property type="entry name" value="Znf_RING/FYVE/PHD"/>
</dbReference>
<dbReference type="PROSITE" id="PS51805">
    <property type="entry name" value="EPHD"/>
    <property type="match status" value="1"/>
</dbReference>
<accession>A0A8I6SK80</accession>
<keyword evidence="1" id="KW-0479">Metal-binding</keyword>
<dbReference type="InterPro" id="IPR034732">
    <property type="entry name" value="EPHD"/>
</dbReference>
<evidence type="ECO:0000256" key="4">
    <source>
        <dbReference type="SAM" id="MobiDB-lite"/>
    </source>
</evidence>
<dbReference type="KEGG" id="clec:106671080"/>
<evidence type="ECO:0000259" key="5">
    <source>
        <dbReference type="PROSITE" id="PS51805"/>
    </source>
</evidence>
<dbReference type="InterPro" id="IPR059102">
    <property type="entry name" value="PHD_PHF7/G2E3-like"/>
</dbReference>
<reference evidence="6" key="1">
    <citation type="submission" date="2022-01" db="UniProtKB">
        <authorList>
            <consortium name="EnsemblMetazoa"/>
        </authorList>
    </citation>
    <scope>IDENTIFICATION</scope>
</reference>
<evidence type="ECO:0000256" key="1">
    <source>
        <dbReference type="ARBA" id="ARBA00022723"/>
    </source>
</evidence>
<organism evidence="6 7">
    <name type="scientific">Cimex lectularius</name>
    <name type="common">Bed bug</name>
    <name type="synonym">Acanthia lectularia</name>
    <dbReference type="NCBI Taxonomy" id="79782"/>
    <lineage>
        <taxon>Eukaryota</taxon>
        <taxon>Metazoa</taxon>
        <taxon>Ecdysozoa</taxon>
        <taxon>Arthropoda</taxon>
        <taxon>Hexapoda</taxon>
        <taxon>Insecta</taxon>
        <taxon>Pterygota</taxon>
        <taxon>Neoptera</taxon>
        <taxon>Paraneoptera</taxon>
        <taxon>Hemiptera</taxon>
        <taxon>Heteroptera</taxon>
        <taxon>Panheteroptera</taxon>
        <taxon>Cimicomorpha</taxon>
        <taxon>Cimicidae</taxon>
        <taxon>Cimex</taxon>
    </lineage>
</organism>
<dbReference type="PANTHER" id="PTHR12420">
    <property type="entry name" value="PHD FINGER PROTEIN"/>
    <property type="match status" value="1"/>
</dbReference>
<evidence type="ECO:0000313" key="7">
    <source>
        <dbReference type="Proteomes" id="UP000494040"/>
    </source>
</evidence>
<name>A0A8I6SK80_CIMLE</name>
<feature type="domain" description="PHD-type" evidence="5">
    <location>
        <begin position="17"/>
        <end position="144"/>
    </location>
</feature>
<dbReference type="Pfam" id="PF26054">
    <property type="entry name" value="PHD_G2E3"/>
    <property type="match status" value="1"/>
</dbReference>
<keyword evidence="3" id="KW-0862">Zinc</keyword>
<dbReference type="GO" id="GO:0005634">
    <property type="term" value="C:nucleus"/>
    <property type="evidence" value="ECO:0007669"/>
    <property type="project" value="TreeGrafter"/>
</dbReference>
<dbReference type="Proteomes" id="UP000494040">
    <property type="component" value="Unassembled WGS sequence"/>
</dbReference>
<evidence type="ECO:0000256" key="3">
    <source>
        <dbReference type="ARBA" id="ARBA00022833"/>
    </source>
</evidence>
<dbReference type="Pfam" id="PF13771">
    <property type="entry name" value="zf-HC5HC2H"/>
    <property type="match status" value="1"/>
</dbReference>
<evidence type="ECO:0000256" key="2">
    <source>
        <dbReference type="ARBA" id="ARBA00022771"/>
    </source>
</evidence>
<dbReference type="EnsemblMetazoa" id="XM_024228137.1">
    <property type="protein sequence ID" value="XP_024083905.1"/>
    <property type="gene ID" value="LOC106671080"/>
</dbReference>
<feature type="region of interest" description="Disordered" evidence="4">
    <location>
        <begin position="414"/>
        <end position="435"/>
    </location>
</feature>